<keyword evidence="1" id="KW-0732">Signal</keyword>
<evidence type="ECO:0000313" key="2">
    <source>
        <dbReference type="EMBL" id="WWD03098.1"/>
    </source>
</evidence>
<dbReference type="KEGG" id="ker:91099949"/>
<reference evidence="2 3" key="1">
    <citation type="submission" date="2024-01" db="EMBL/GenBank/DDBJ databases">
        <title>Comparative genomics of Cryptococcus and Kwoniella reveals pathogenesis evolution and contrasting modes of karyotype evolution via chromosome fusion or intercentromeric recombination.</title>
        <authorList>
            <person name="Coelho M.A."/>
            <person name="David-Palma M."/>
            <person name="Shea T."/>
            <person name="Bowers K."/>
            <person name="McGinley-Smith S."/>
            <person name="Mohammad A.W."/>
            <person name="Gnirke A."/>
            <person name="Yurkov A.M."/>
            <person name="Nowrousian M."/>
            <person name="Sun S."/>
            <person name="Cuomo C.A."/>
            <person name="Heitman J."/>
        </authorList>
    </citation>
    <scope>NUCLEOTIDE SEQUENCE [LARGE SCALE GENOMIC DNA]</scope>
    <source>
        <strain evidence="2 3">PYCC6329</strain>
    </source>
</reference>
<feature type="chain" id="PRO_5043713476" evidence="1">
    <location>
        <begin position="19"/>
        <end position="121"/>
    </location>
</feature>
<protein>
    <submittedName>
        <fullName evidence="2">Uncharacterized protein</fullName>
    </submittedName>
</protein>
<dbReference type="EMBL" id="CP144089">
    <property type="protein sequence ID" value="WWD03098.1"/>
    <property type="molecule type" value="Genomic_DNA"/>
</dbReference>
<sequence length="121" mass="13421">MHLISLLTTLTLLVPTFSLPMNLNEPWMIDDQDGGVRTVRDFPEPTPTSDGQAANIEATPLFTPTYTKARYYWPLTTLRIPISVDIGRVIPTIPPKPEWPVPDPGPRPEFEIGENGIVIGS</sequence>
<dbReference type="RefSeq" id="XP_066081065.1">
    <property type="nucleotide sequence ID" value="XM_066224968.1"/>
</dbReference>
<evidence type="ECO:0000256" key="1">
    <source>
        <dbReference type="SAM" id="SignalP"/>
    </source>
</evidence>
<dbReference type="Proteomes" id="UP001358614">
    <property type="component" value="Chromosome 1"/>
</dbReference>
<feature type="signal peptide" evidence="1">
    <location>
        <begin position="1"/>
        <end position="18"/>
    </location>
</feature>
<keyword evidence="3" id="KW-1185">Reference proteome</keyword>
<organism evidence="2 3">
    <name type="scientific">Kwoniella europaea PYCC6329</name>
    <dbReference type="NCBI Taxonomy" id="1423913"/>
    <lineage>
        <taxon>Eukaryota</taxon>
        <taxon>Fungi</taxon>
        <taxon>Dikarya</taxon>
        <taxon>Basidiomycota</taxon>
        <taxon>Agaricomycotina</taxon>
        <taxon>Tremellomycetes</taxon>
        <taxon>Tremellales</taxon>
        <taxon>Cryptococcaceae</taxon>
        <taxon>Kwoniella</taxon>
    </lineage>
</organism>
<proteinExistence type="predicted"/>
<evidence type="ECO:0000313" key="3">
    <source>
        <dbReference type="Proteomes" id="UP001358614"/>
    </source>
</evidence>
<dbReference type="AlphaFoldDB" id="A0AAX4KCB5"/>
<dbReference type="GeneID" id="91099949"/>
<accession>A0AAX4KCB5</accession>
<name>A0AAX4KCB5_9TREE</name>
<gene>
    <name evidence="2" type="ORF">V865_001145</name>
</gene>